<dbReference type="Pfam" id="PF05494">
    <property type="entry name" value="MlaC"/>
    <property type="match status" value="1"/>
</dbReference>
<evidence type="ECO:0000313" key="2">
    <source>
        <dbReference type="EMBL" id="SPH22833.1"/>
    </source>
</evidence>
<dbReference type="AlphaFoldDB" id="A0A2R8BIC5"/>
<proteinExistence type="predicted"/>
<dbReference type="PANTHER" id="PTHR36573:SF1">
    <property type="entry name" value="INTERMEMBRANE PHOSPHOLIPID TRANSPORT SYSTEM BINDING PROTEIN MLAC"/>
    <property type="match status" value="1"/>
</dbReference>
<organism evidence="2 3">
    <name type="scientific">Ascidiaceihabitans donghaensis</name>
    <dbReference type="NCBI Taxonomy" id="1510460"/>
    <lineage>
        <taxon>Bacteria</taxon>
        <taxon>Pseudomonadati</taxon>
        <taxon>Pseudomonadota</taxon>
        <taxon>Alphaproteobacteria</taxon>
        <taxon>Rhodobacterales</taxon>
        <taxon>Paracoccaceae</taxon>
        <taxon>Ascidiaceihabitans</taxon>
    </lineage>
</organism>
<dbReference type="InterPro" id="IPR042245">
    <property type="entry name" value="Tgt2/MlaC_sf"/>
</dbReference>
<keyword evidence="3" id="KW-1185">Reference proteome</keyword>
<reference evidence="2 3" key="1">
    <citation type="submission" date="2018-03" db="EMBL/GenBank/DDBJ databases">
        <authorList>
            <person name="Keele B.F."/>
        </authorList>
    </citation>
    <scope>NUCLEOTIDE SEQUENCE [LARGE SCALE GENOMIC DNA]</scope>
    <source>
        <strain evidence="2 3">CECT 8599</strain>
    </source>
</reference>
<gene>
    <name evidence="2" type="primary">mlaC</name>
    <name evidence="2" type="ORF">ASD8599_03580</name>
</gene>
<accession>A0A2R8BIC5</accession>
<dbReference type="Gene3D" id="3.10.450.710">
    <property type="entry name" value="Tgt2/MlaC"/>
    <property type="match status" value="1"/>
</dbReference>
<protein>
    <submittedName>
        <fullName evidence="2">Putative phospholipid-binding protein MlaC</fullName>
    </submittedName>
</protein>
<dbReference type="EMBL" id="OMOR01000001">
    <property type="protein sequence ID" value="SPH22833.1"/>
    <property type="molecule type" value="Genomic_DNA"/>
</dbReference>
<evidence type="ECO:0000313" key="3">
    <source>
        <dbReference type="Proteomes" id="UP000244880"/>
    </source>
</evidence>
<sequence>MNRRSFTAAVVATFALAPFVPTAAFALTEARAKVLVDTLVADINKVIASGKSESSMIRDFERIFARYSDTSYISAYAMGVDGRRASSGQKRAFSKAFQSYVANKYGSRFREFIGGQLQVKGVRRVKSWYEVSTTAKLRGQSPFEVTFQVSDRSGKDLFFNMFIEGVNLLLTERTEIGAMIDRNGGDIDKMISDLKKLS</sequence>
<dbReference type="InterPro" id="IPR008869">
    <property type="entry name" value="MlaC/ttg2D"/>
</dbReference>
<name>A0A2R8BIC5_9RHOB</name>
<feature type="chain" id="PRO_5015312201" evidence="1">
    <location>
        <begin position="27"/>
        <end position="198"/>
    </location>
</feature>
<dbReference type="Proteomes" id="UP000244880">
    <property type="component" value="Unassembled WGS sequence"/>
</dbReference>
<feature type="signal peptide" evidence="1">
    <location>
        <begin position="1"/>
        <end position="26"/>
    </location>
</feature>
<keyword evidence="1" id="KW-0732">Signal</keyword>
<dbReference type="RefSeq" id="WP_108829733.1">
    <property type="nucleotide sequence ID" value="NZ_OMOR01000001.1"/>
</dbReference>
<dbReference type="PANTHER" id="PTHR36573">
    <property type="entry name" value="INTERMEMBRANE PHOSPHOLIPID TRANSPORT SYSTEM BINDING PROTEIN MLAC"/>
    <property type="match status" value="1"/>
</dbReference>
<evidence type="ECO:0000256" key="1">
    <source>
        <dbReference type="SAM" id="SignalP"/>
    </source>
</evidence>
<dbReference type="OrthoDB" id="7839352at2"/>